<organism evidence="1 2">
    <name type="scientific">Symbiodinium natans</name>
    <dbReference type="NCBI Taxonomy" id="878477"/>
    <lineage>
        <taxon>Eukaryota</taxon>
        <taxon>Sar</taxon>
        <taxon>Alveolata</taxon>
        <taxon>Dinophyceae</taxon>
        <taxon>Suessiales</taxon>
        <taxon>Symbiodiniaceae</taxon>
        <taxon>Symbiodinium</taxon>
    </lineage>
</organism>
<dbReference type="AlphaFoldDB" id="A0A812TLY5"/>
<reference evidence="1" key="1">
    <citation type="submission" date="2021-02" db="EMBL/GenBank/DDBJ databases">
        <authorList>
            <person name="Dougan E. K."/>
            <person name="Rhodes N."/>
            <person name="Thang M."/>
            <person name="Chan C."/>
        </authorList>
    </citation>
    <scope>NUCLEOTIDE SEQUENCE</scope>
</reference>
<evidence type="ECO:0000313" key="2">
    <source>
        <dbReference type="Proteomes" id="UP000604046"/>
    </source>
</evidence>
<dbReference type="Proteomes" id="UP000604046">
    <property type="component" value="Unassembled WGS sequence"/>
</dbReference>
<evidence type="ECO:0000313" key="1">
    <source>
        <dbReference type="EMBL" id="CAE7538581.1"/>
    </source>
</evidence>
<name>A0A812TLY5_9DINO</name>
<comment type="caution">
    <text evidence="1">The sequence shown here is derived from an EMBL/GenBank/DDBJ whole genome shotgun (WGS) entry which is preliminary data.</text>
</comment>
<dbReference type="EMBL" id="CAJNDS010002595">
    <property type="protein sequence ID" value="CAE7538581.1"/>
    <property type="molecule type" value="Genomic_DNA"/>
</dbReference>
<gene>
    <name evidence="1" type="primary">Dnah7</name>
    <name evidence="1" type="ORF">SNAT2548_LOCUS30194</name>
</gene>
<protein>
    <submittedName>
        <fullName evidence="1">Dnah7 protein</fullName>
    </submittedName>
</protein>
<proteinExistence type="predicted"/>
<sequence length="386" mass="42794">MEPSPRAVYTLLRRCNFPASASANIVAFLHKPHLLVQPYDKSCIKVISLETGNPVKSISVQHLGNAGAILHGISQTLTCQAEGPCVLERSQSPVGFCVALHLAADGQQVWQTFPDRTSTGLSDWRLSIRNTVAGLQPVLERDQDGLHVHLGSVVGSLQGQGQQGQGWFAVASWMPGNKIEVTILSSLGHHIGRLEAHGWRRTSRGVFSMHAEGDVLTLRSTYDHGEIFAGISVYRIDVQQGQITRVPVYYHDENVECMSCNATHCLLTWEHEVFAYELGQNFWGSQRAIIPKTPQRTRGAHFLQDHVLLCTSRFPDYNFARQDDVTLDLINWSATGKLSFQKQVLQGNLDGGLFACNLRRADCRGLERLNLPESTTVTGWSSISER</sequence>
<keyword evidence="2" id="KW-1185">Reference proteome</keyword>
<accession>A0A812TLY5</accession>